<organism evidence="2 3">
    <name type="scientific">Plakobranchus ocellatus</name>
    <dbReference type="NCBI Taxonomy" id="259542"/>
    <lineage>
        <taxon>Eukaryota</taxon>
        <taxon>Metazoa</taxon>
        <taxon>Spiralia</taxon>
        <taxon>Lophotrochozoa</taxon>
        <taxon>Mollusca</taxon>
        <taxon>Gastropoda</taxon>
        <taxon>Heterobranchia</taxon>
        <taxon>Euthyneura</taxon>
        <taxon>Panpulmonata</taxon>
        <taxon>Sacoglossa</taxon>
        <taxon>Placobranchoidea</taxon>
        <taxon>Plakobranchidae</taxon>
        <taxon>Plakobranchus</taxon>
    </lineage>
</organism>
<keyword evidence="3" id="KW-1185">Reference proteome</keyword>
<proteinExistence type="predicted"/>
<feature type="compositionally biased region" description="Basic and acidic residues" evidence="1">
    <location>
        <begin position="88"/>
        <end position="97"/>
    </location>
</feature>
<dbReference type="EMBL" id="BLXT01008305">
    <property type="protein sequence ID" value="GFO47384.1"/>
    <property type="molecule type" value="Genomic_DNA"/>
</dbReference>
<evidence type="ECO:0000313" key="2">
    <source>
        <dbReference type="EMBL" id="GFO47384.1"/>
    </source>
</evidence>
<name>A0AAV4DTR6_9GAST</name>
<accession>A0AAV4DTR6</accession>
<sequence length="97" mass="11331">MSYLRVVKILFCETLKPLASEHVYMKDMPRSRWSHCRFQDTARQTTMKRYIEKPAHPSKRIHRDEAVISEANRQVEQIENKISTGSGKGDEGRVRKG</sequence>
<dbReference type="AlphaFoldDB" id="A0AAV4DTR6"/>
<comment type="caution">
    <text evidence="2">The sequence shown here is derived from an EMBL/GenBank/DDBJ whole genome shotgun (WGS) entry which is preliminary data.</text>
</comment>
<evidence type="ECO:0000256" key="1">
    <source>
        <dbReference type="SAM" id="MobiDB-lite"/>
    </source>
</evidence>
<evidence type="ECO:0000313" key="3">
    <source>
        <dbReference type="Proteomes" id="UP000735302"/>
    </source>
</evidence>
<feature type="compositionally biased region" description="Polar residues" evidence="1">
    <location>
        <begin position="72"/>
        <end position="85"/>
    </location>
</feature>
<gene>
    <name evidence="2" type="ORF">PoB_007388900</name>
</gene>
<protein>
    <submittedName>
        <fullName evidence="2">Uncharacterized protein</fullName>
    </submittedName>
</protein>
<feature type="region of interest" description="Disordered" evidence="1">
    <location>
        <begin position="72"/>
        <end position="97"/>
    </location>
</feature>
<reference evidence="2 3" key="1">
    <citation type="journal article" date="2021" name="Elife">
        <title>Chloroplast acquisition without the gene transfer in kleptoplastic sea slugs, Plakobranchus ocellatus.</title>
        <authorList>
            <person name="Maeda T."/>
            <person name="Takahashi S."/>
            <person name="Yoshida T."/>
            <person name="Shimamura S."/>
            <person name="Takaki Y."/>
            <person name="Nagai Y."/>
            <person name="Toyoda A."/>
            <person name="Suzuki Y."/>
            <person name="Arimoto A."/>
            <person name="Ishii H."/>
            <person name="Satoh N."/>
            <person name="Nishiyama T."/>
            <person name="Hasebe M."/>
            <person name="Maruyama T."/>
            <person name="Minagawa J."/>
            <person name="Obokata J."/>
            <person name="Shigenobu S."/>
        </authorList>
    </citation>
    <scope>NUCLEOTIDE SEQUENCE [LARGE SCALE GENOMIC DNA]</scope>
</reference>
<dbReference type="Proteomes" id="UP000735302">
    <property type="component" value="Unassembled WGS sequence"/>
</dbReference>